<dbReference type="InterPro" id="IPR003439">
    <property type="entry name" value="ABC_transporter-like_ATP-bd"/>
</dbReference>
<proteinExistence type="predicted"/>
<dbReference type="PANTHER" id="PTHR43790:SF3">
    <property type="entry name" value="D-ALLOSE IMPORT ATP-BINDING PROTEIN ALSA-RELATED"/>
    <property type="match status" value="1"/>
</dbReference>
<dbReference type="GO" id="GO:0016887">
    <property type="term" value="F:ATP hydrolysis activity"/>
    <property type="evidence" value="ECO:0007669"/>
    <property type="project" value="InterPro"/>
</dbReference>
<keyword evidence="6" id="KW-1278">Translocase</keyword>
<comment type="caution">
    <text evidence="9">The sequence shown here is derived from an EMBL/GenBank/DDBJ whole genome shotgun (WGS) entry which is preliminary data.</text>
</comment>
<dbReference type="SMART" id="SM00382">
    <property type="entry name" value="AAA"/>
    <property type="match status" value="2"/>
</dbReference>
<feature type="domain" description="ABC transporter" evidence="8">
    <location>
        <begin position="6"/>
        <end position="244"/>
    </location>
</feature>
<dbReference type="PROSITE" id="PS50893">
    <property type="entry name" value="ABC_TRANSPORTER_2"/>
    <property type="match status" value="2"/>
</dbReference>
<dbReference type="PANTHER" id="PTHR43790">
    <property type="entry name" value="CARBOHYDRATE TRANSPORT ATP-BINDING PROTEIN MG119-RELATED"/>
    <property type="match status" value="1"/>
</dbReference>
<evidence type="ECO:0000256" key="6">
    <source>
        <dbReference type="ARBA" id="ARBA00022967"/>
    </source>
</evidence>
<keyword evidence="5" id="KW-0067">ATP-binding</keyword>
<dbReference type="InterPro" id="IPR027417">
    <property type="entry name" value="P-loop_NTPase"/>
</dbReference>
<sequence length="512" mass="55566">MTTPFLRTEGLTKHFGPVRALTDISIDVHAGQVLALVGENGAGKSTLMRLLEGVFAPTRGRIYIDGQEMRFSQPKEAHAAGIRVIHQEPEIVPDLTVAENIFAGALPRRGRYFLDWSTLLTETTRLLKTFGMASELHPRQLCSGLGPAQRQMIEIMRAVQAGGRMIAFDEPTSSLTEEETRRLFKIIRRLKADGVGIIYISHRLPEIIALADRVVVLRDGTLVDDLPAEGVTEQQITRMMVGRPLSEMFPHRDPATGDVVLKVQGMTTEYVHDVSFELRRGEVLGIGGLIGAGRSEVAKGIFGFHRRSSGTVLIDGVELPSGNTAAAITAGIGFAPEDRKDEALLLMQTILENAVLCVPQKVSNGGFFSRSKALNLISGISSQMRLKAASLDAPITSLSGGNQQKVVLTRWLACDLKVLILDEPTRGIDVGAKSEIYDLIRKLTDEQGLGVIVISSEMPELLGLSDRVLVMSDGRVRAHFNRSEATEEAVMQAAIPHGQSFDGALQHEGAGA</sequence>
<organism evidence="9">
    <name type="scientific">Alloyangia mangrovi</name>
    <dbReference type="NCBI Taxonomy" id="1779329"/>
    <lineage>
        <taxon>Bacteria</taxon>
        <taxon>Pseudomonadati</taxon>
        <taxon>Pseudomonadota</taxon>
        <taxon>Alphaproteobacteria</taxon>
        <taxon>Rhodobacterales</taxon>
        <taxon>Roseobacteraceae</taxon>
        <taxon>Alloyangia</taxon>
    </lineage>
</organism>
<evidence type="ECO:0000259" key="8">
    <source>
        <dbReference type="PROSITE" id="PS50893"/>
    </source>
</evidence>
<dbReference type="CDD" id="cd03216">
    <property type="entry name" value="ABC_Carb_Monos_I"/>
    <property type="match status" value="1"/>
</dbReference>
<evidence type="ECO:0000256" key="5">
    <source>
        <dbReference type="ARBA" id="ARBA00022840"/>
    </source>
</evidence>
<dbReference type="InterPro" id="IPR003593">
    <property type="entry name" value="AAA+_ATPase"/>
</dbReference>
<protein>
    <submittedName>
        <fullName evidence="9">ABC transporter</fullName>
    </submittedName>
</protein>
<dbReference type="OrthoDB" id="9805029at2"/>
<keyword evidence="3" id="KW-0762">Sugar transport</keyword>
<gene>
    <name evidence="9" type="ORF">CLG85_04915</name>
</gene>
<keyword evidence="4" id="KW-0547">Nucleotide-binding</keyword>
<evidence type="ECO:0000256" key="3">
    <source>
        <dbReference type="ARBA" id="ARBA00022597"/>
    </source>
</evidence>
<keyword evidence="7" id="KW-0472">Membrane</keyword>
<evidence type="ECO:0000256" key="2">
    <source>
        <dbReference type="ARBA" id="ARBA00022475"/>
    </source>
</evidence>
<dbReference type="GO" id="GO:0005524">
    <property type="term" value="F:ATP binding"/>
    <property type="evidence" value="ECO:0007669"/>
    <property type="project" value="UniProtKB-KW"/>
</dbReference>
<dbReference type="EMBL" id="NTHN01000061">
    <property type="protein sequence ID" value="PBD20278.1"/>
    <property type="molecule type" value="Genomic_DNA"/>
</dbReference>
<reference evidence="9" key="1">
    <citation type="submission" date="2017-09" db="EMBL/GenBank/DDBJ databases">
        <title>Yangia sp. SAOS 153D whole genome sequencing.</title>
        <authorList>
            <person name="Verma A."/>
            <person name="Krishnamurthi S."/>
        </authorList>
    </citation>
    <scope>NUCLEOTIDE SEQUENCE [LARGE SCALE GENOMIC DNA]</scope>
    <source>
        <strain evidence="9">SAOS 153D</strain>
    </source>
</reference>
<dbReference type="Pfam" id="PF00005">
    <property type="entry name" value="ABC_tran"/>
    <property type="match status" value="2"/>
</dbReference>
<feature type="domain" description="ABC transporter" evidence="8">
    <location>
        <begin position="254"/>
        <end position="498"/>
    </location>
</feature>
<evidence type="ECO:0000313" key="9">
    <source>
        <dbReference type="EMBL" id="PBD20278.1"/>
    </source>
</evidence>
<keyword evidence="1" id="KW-0813">Transport</keyword>
<evidence type="ECO:0000256" key="4">
    <source>
        <dbReference type="ARBA" id="ARBA00022741"/>
    </source>
</evidence>
<dbReference type="SUPFAM" id="SSF52540">
    <property type="entry name" value="P-loop containing nucleoside triphosphate hydrolases"/>
    <property type="match status" value="2"/>
</dbReference>
<accession>A0A2A3JYU0</accession>
<evidence type="ECO:0000256" key="7">
    <source>
        <dbReference type="ARBA" id="ARBA00023136"/>
    </source>
</evidence>
<evidence type="ECO:0000256" key="1">
    <source>
        <dbReference type="ARBA" id="ARBA00022448"/>
    </source>
</evidence>
<dbReference type="InterPro" id="IPR050107">
    <property type="entry name" value="ABC_carbohydrate_import_ATPase"/>
</dbReference>
<name>A0A2A3JYU0_9RHOB</name>
<keyword evidence="2" id="KW-1003">Cell membrane</keyword>
<dbReference type="AlphaFoldDB" id="A0A2A3JYU0"/>
<dbReference type="CDD" id="cd03215">
    <property type="entry name" value="ABC_Carb_Monos_II"/>
    <property type="match status" value="1"/>
</dbReference>
<dbReference type="Gene3D" id="3.40.50.300">
    <property type="entry name" value="P-loop containing nucleotide triphosphate hydrolases"/>
    <property type="match status" value="2"/>
</dbReference>